<dbReference type="GO" id="GO:0032259">
    <property type="term" value="P:methylation"/>
    <property type="evidence" value="ECO:0007669"/>
    <property type="project" value="UniProtKB-KW"/>
</dbReference>
<dbReference type="Proteomes" id="UP000199300">
    <property type="component" value="Unassembled WGS sequence"/>
</dbReference>
<proteinExistence type="predicted"/>
<evidence type="ECO:0000259" key="1">
    <source>
        <dbReference type="Pfam" id="PF08241"/>
    </source>
</evidence>
<evidence type="ECO:0000313" key="3">
    <source>
        <dbReference type="Proteomes" id="UP000199300"/>
    </source>
</evidence>
<organism evidence="2 3">
    <name type="scientific">Amphibacillus marinus</name>
    <dbReference type="NCBI Taxonomy" id="872970"/>
    <lineage>
        <taxon>Bacteria</taxon>
        <taxon>Bacillati</taxon>
        <taxon>Bacillota</taxon>
        <taxon>Bacilli</taxon>
        <taxon>Bacillales</taxon>
        <taxon>Bacillaceae</taxon>
        <taxon>Amphibacillus</taxon>
    </lineage>
</organism>
<dbReference type="InterPro" id="IPR013216">
    <property type="entry name" value="Methyltransf_11"/>
</dbReference>
<reference evidence="2 3" key="1">
    <citation type="submission" date="2016-10" db="EMBL/GenBank/DDBJ databases">
        <authorList>
            <person name="de Groot N.N."/>
        </authorList>
    </citation>
    <scope>NUCLEOTIDE SEQUENCE [LARGE SCALE GENOMIC DNA]</scope>
    <source>
        <strain evidence="2 3">CGMCC 1.10434</strain>
    </source>
</reference>
<evidence type="ECO:0000313" key="2">
    <source>
        <dbReference type="EMBL" id="SEO43255.1"/>
    </source>
</evidence>
<sequence>MTKANFPQYDYNFHGAGYHKQRQTDPRIADYVFAELSEMDTVLNVGAGAGSYEPDNAYVVAVEPSQTMRLERSMSGKFPAVNAVAEQLPFDDQSFDAVMAMVTVHHWHDINKGLAELKRVTKHKVVMLTFDPAKLDRHWNVDYFKDVVAAEVQRYPSIADLVEKLAGNATVIPVPVPFDCVDGFQDAFYGKPEAFLKPEVRAAQSAWGFVDKDTELAYVKRLKHDLNSGEWDRKYGHFRKMTSFQGGLSLIVVNYSKK</sequence>
<dbReference type="SUPFAM" id="SSF53335">
    <property type="entry name" value="S-adenosyl-L-methionine-dependent methyltransferases"/>
    <property type="match status" value="1"/>
</dbReference>
<dbReference type="STRING" id="872970.SAMN04488134_107126"/>
<dbReference type="Gene3D" id="3.40.50.150">
    <property type="entry name" value="Vaccinia Virus protein VP39"/>
    <property type="match status" value="1"/>
</dbReference>
<accession>A0A1H8PMW8</accession>
<dbReference type="OrthoDB" id="9772751at2"/>
<dbReference type="PANTHER" id="PTHR43591">
    <property type="entry name" value="METHYLTRANSFERASE"/>
    <property type="match status" value="1"/>
</dbReference>
<dbReference type="GO" id="GO:0008757">
    <property type="term" value="F:S-adenosylmethionine-dependent methyltransferase activity"/>
    <property type="evidence" value="ECO:0007669"/>
    <property type="project" value="InterPro"/>
</dbReference>
<protein>
    <submittedName>
        <fullName evidence="2">Methyltransferase domain-containing protein</fullName>
    </submittedName>
</protein>
<dbReference type="Pfam" id="PF08241">
    <property type="entry name" value="Methyltransf_11"/>
    <property type="match status" value="1"/>
</dbReference>
<keyword evidence="3" id="KW-1185">Reference proteome</keyword>
<gene>
    <name evidence="2" type="ORF">SAMN04488134_107126</name>
</gene>
<name>A0A1H8PMW8_9BACI</name>
<keyword evidence="2" id="KW-0489">Methyltransferase</keyword>
<dbReference type="EMBL" id="FODJ01000007">
    <property type="protein sequence ID" value="SEO43255.1"/>
    <property type="molecule type" value="Genomic_DNA"/>
</dbReference>
<dbReference type="InterPro" id="IPR029063">
    <property type="entry name" value="SAM-dependent_MTases_sf"/>
</dbReference>
<keyword evidence="2" id="KW-0808">Transferase</keyword>
<feature type="domain" description="Methyltransferase type 11" evidence="1">
    <location>
        <begin position="43"/>
        <end position="124"/>
    </location>
</feature>
<dbReference type="AlphaFoldDB" id="A0A1H8PMW8"/>